<dbReference type="AlphaFoldDB" id="A0A225NCA0"/>
<dbReference type="SMART" id="SM00345">
    <property type="entry name" value="HTH_GNTR"/>
    <property type="match status" value="1"/>
</dbReference>
<evidence type="ECO:0000256" key="1">
    <source>
        <dbReference type="ARBA" id="ARBA00023015"/>
    </source>
</evidence>
<feature type="domain" description="HTH gntR-type" evidence="4">
    <location>
        <begin position="8"/>
        <end position="75"/>
    </location>
</feature>
<organism evidence="5 6">
    <name type="scientific">Marinibacterium profundimaris</name>
    <dbReference type="NCBI Taxonomy" id="1679460"/>
    <lineage>
        <taxon>Bacteria</taxon>
        <taxon>Pseudomonadati</taxon>
        <taxon>Pseudomonadota</taxon>
        <taxon>Alphaproteobacteria</taxon>
        <taxon>Rhodobacterales</taxon>
        <taxon>Paracoccaceae</taxon>
        <taxon>Marinibacterium</taxon>
    </lineage>
</organism>
<dbReference type="PROSITE" id="PS50949">
    <property type="entry name" value="HTH_GNTR"/>
    <property type="match status" value="1"/>
</dbReference>
<dbReference type="SMART" id="SM00895">
    <property type="entry name" value="FCD"/>
    <property type="match status" value="1"/>
</dbReference>
<keyword evidence="6" id="KW-1185">Reference proteome</keyword>
<dbReference type="Gene3D" id="1.20.120.530">
    <property type="entry name" value="GntR ligand-binding domain-like"/>
    <property type="match status" value="1"/>
</dbReference>
<dbReference type="GO" id="GO:0003677">
    <property type="term" value="F:DNA binding"/>
    <property type="evidence" value="ECO:0007669"/>
    <property type="project" value="UniProtKB-KW"/>
</dbReference>
<sequence length="220" mass="24783">MFTELENTDLANRIANQVLMAIGDGRLRPGEKVGEARLARELGTSRAPVREALRLLESQGLIVTHPRRGFFVHAYEADELDEIYDLRECLELHAAGAAVERMTEADLDQLSGQVALMKRLAHEGQLGEQVEQDYAFHRMLCELGGNMRIVRLFDQIATQLRAGIALLGRVYDDPRELARAHDPLIEALAARDAERLRTELREHLEDARIHVVQLYRGNAG</sequence>
<proteinExistence type="predicted"/>
<gene>
    <name evidence="5" type="ORF">ATO3_24960</name>
</gene>
<keyword evidence="1" id="KW-0805">Transcription regulation</keyword>
<dbReference type="PANTHER" id="PTHR43537:SF45">
    <property type="entry name" value="GNTR FAMILY REGULATORY PROTEIN"/>
    <property type="match status" value="1"/>
</dbReference>
<dbReference type="Proteomes" id="UP000215377">
    <property type="component" value="Unassembled WGS sequence"/>
</dbReference>
<dbReference type="SUPFAM" id="SSF48008">
    <property type="entry name" value="GntR ligand-binding domain-like"/>
    <property type="match status" value="1"/>
</dbReference>
<accession>A0A225NCA0</accession>
<reference evidence="5 6" key="1">
    <citation type="submission" date="2013-04" db="EMBL/GenBank/DDBJ databases">
        <title>Oceanicola sp. 22II1-22F33 Genome Sequencing.</title>
        <authorList>
            <person name="Lai Q."/>
            <person name="Li G."/>
            <person name="Shao Z."/>
        </authorList>
    </citation>
    <scope>NUCLEOTIDE SEQUENCE [LARGE SCALE GENOMIC DNA]</scope>
    <source>
        <strain evidence="5 6">22II1-22F33</strain>
    </source>
</reference>
<evidence type="ECO:0000313" key="5">
    <source>
        <dbReference type="EMBL" id="OWU68074.1"/>
    </source>
</evidence>
<dbReference type="InterPro" id="IPR036388">
    <property type="entry name" value="WH-like_DNA-bd_sf"/>
</dbReference>
<protein>
    <submittedName>
        <fullName evidence="5">GntR family transcriptional regulator</fullName>
    </submittedName>
</protein>
<evidence type="ECO:0000256" key="2">
    <source>
        <dbReference type="ARBA" id="ARBA00023125"/>
    </source>
</evidence>
<comment type="caution">
    <text evidence="5">The sequence shown here is derived from an EMBL/GenBank/DDBJ whole genome shotgun (WGS) entry which is preliminary data.</text>
</comment>
<keyword evidence="3" id="KW-0804">Transcription</keyword>
<dbReference type="SUPFAM" id="SSF46785">
    <property type="entry name" value="Winged helix' DNA-binding domain"/>
    <property type="match status" value="1"/>
</dbReference>
<dbReference type="InterPro" id="IPR011711">
    <property type="entry name" value="GntR_C"/>
</dbReference>
<dbReference type="GO" id="GO:0003700">
    <property type="term" value="F:DNA-binding transcription factor activity"/>
    <property type="evidence" value="ECO:0007669"/>
    <property type="project" value="InterPro"/>
</dbReference>
<dbReference type="Gene3D" id="1.10.10.10">
    <property type="entry name" value="Winged helix-like DNA-binding domain superfamily/Winged helix DNA-binding domain"/>
    <property type="match status" value="1"/>
</dbReference>
<dbReference type="Pfam" id="PF07729">
    <property type="entry name" value="FCD"/>
    <property type="match status" value="1"/>
</dbReference>
<dbReference type="Pfam" id="PF00392">
    <property type="entry name" value="GntR"/>
    <property type="match status" value="1"/>
</dbReference>
<dbReference type="InterPro" id="IPR000524">
    <property type="entry name" value="Tscrpt_reg_HTH_GntR"/>
</dbReference>
<dbReference type="EMBL" id="AQQR01000024">
    <property type="protein sequence ID" value="OWU68074.1"/>
    <property type="molecule type" value="Genomic_DNA"/>
</dbReference>
<evidence type="ECO:0000256" key="3">
    <source>
        <dbReference type="ARBA" id="ARBA00023163"/>
    </source>
</evidence>
<dbReference type="PRINTS" id="PR00035">
    <property type="entry name" value="HTHGNTR"/>
</dbReference>
<dbReference type="InterPro" id="IPR008920">
    <property type="entry name" value="TF_FadR/GntR_C"/>
</dbReference>
<evidence type="ECO:0000313" key="6">
    <source>
        <dbReference type="Proteomes" id="UP000215377"/>
    </source>
</evidence>
<dbReference type="PANTHER" id="PTHR43537">
    <property type="entry name" value="TRANSCRIPTIONAL REGULATOR, GNTR FAMILY"/>
    <property type="match status" value="1"/>
</dbReference>
<dbReference type="CDD" id="cd07377">
    <property type="entry name" value="WHTH_GntR"/>
    <property type="match status" value="1"/>
</dbReference>
<dbReference type="InterPro" id="IPR036390">
    <property type="entry name" value="WH_DNA-bd_sf"/>
</dbReference>
<evidence type="ECO:0000259" key="4">
    <source>
        <dbReference type="PROSITE" id="PS50949"/>
    </source>
</evidence>
<keyword evidence="2" id="KW-0238">DNA-binding</keyword>
<name>A0A225NCA0_9RHOB</name>